<sequence length="477" mass="52997">ENCLPAMLPPPTLSFTIPSVQDDTVLQCRVYHPSCLAPTSVSRITDWRKKAAIVAHPYAPLGGCYDDPVVSAIAATILKQGWVVATFNFRGAGSSQGRTSWQSKPEQNDYISVFGFIVYYLHLLSPPEAPPKFTLSDPRRHDLTPVPSQALPPPHSEQLSPKTSHPSIILQPEQDNNEQDTRPRLLLAGYSYGALITCSLPAILSSIIAPFQNPLPRSAHAEIRLRAERLAGQQNESMRQNLASLFHSNEHRRGRSLQANDVLHSPKVRGGFRMGGDEDPRRASHESYRSFARETPELVKKSVDRVRSITRHKKFSPKRHDSQGSIASSYKRKKGESSSTIDKKTSDEDEEAAEKKKIIPIPGIAEALKTGYLLVSPLQGWVNTLATMWSAKSAGRDTMPENEMKLAIDPTLALFGDDDVFVSVKRLRAWAEKLASAGKGGRSQFRYREVVNAGHFWHDHEAVKTLQEEIKSFVATL</sequence>
<feature type="region of interest" description="Disordered" evidence="1">
    <location>
        <begin position="132"/>
        <end position="181"/>
    </location>
</feature>
<accession>A0A559M7X7</accession>
<gene>
    <name evidence="2" type="ORF">LAWI1_G007712</name>
</gene>
<proteinExistence type="predicted"/>
<dbReference type="AlphaFoldDB" id="A0A559M7X7"/>
<comment type="caution">
    <text evidence="2">The sequence shown here is derived from an EMBL/GenBank/DDBJ whole genome shotgun (WGS) entry which is preliminary data.</text>
</comment>
<evidence type="ECO:0000313" key="2">
    <source>
        <dbReference type="EMBL" id="TVY89076.1"/>
    </source>
</evidence>
<evidence type="ECO:0000256" key="1">
    <source>
        <dbReference type="SAM" id="MobiDB-lite"/>
    </source>
</evidence>
<feature type="region of interest" description="Disordered" evidence="1">
    <location>
        <begin position="264"/>
        <end position="293"/>
    </location>
</feature>
<reference evidence="2 3" key="1">
    <citation type="submission" date="2018-05" db="EMBL/GenBank/DDBJ databases">
        <title>Genome sequencing and assembly of the regulated plant pathogen Lachnellula willkommii and related sister species for the development of diagnostic species identification markers.</title>
        <authorList>
            <person name="Giroux E."/>
            <person name="Bilodeau G."/>
        </authorList>
    </citation>
    <scope>NUCLEOTIDE SEQUENCE [LARGE SCALE GENOMIC DNA]</scope>
    <source>
        <strain evidence="2 3">CBS 172.35</strain>
    </source>
</reference>
<evidence type="ECO:0000313" key="3">
    <source>
        <dbReference type="Proteomes" id="UP000315522"/>
    </source>
</evidence>
<dbReference type="PANTHER" id="PTHR42103:SF2">
    <property type="entry name" value="AB HYDROLASE-1 DOMAIN-CONTAINING PROTEIN"/>
    <property type="match status" value="1"/>
</dbReference>
<evidence type="ECO:0008006" key="4">
    <source>
        <dbReference type="Google" id="ProtNLM"/>
    </source>
</evidence>
<keyword evidence="3" id="KW-1185">Reference proteome</keyword>
<dbReference type="Proteomes" id="UP000315522">
    <property type="component" value="Unassembled WGS sequence"/>
</dbReference>
<dbReference type="EMBL" id="QGML01001424">
    <property type="protein sequence ID" value="TVY89076.1"/>
    <property type="molecule type" value="Genomic_DNA"/>
</dbReference>
<dbReference type="Gene3D" id="3.40.50.1820">
    <property type="entry name" value="alpha/beta hydrolase"/>
    <property type="match status" value="2"/>
</dbReference>
<name>A0A559M7X7_9HELO</name>
<feature type="compositionally biased region" description="Basic residues" evidence="1">
    <location>
        <begin position="308"/>
        <end position="317"/>
    </location>
</feature>
<dbReference type="SUPFAM" id="SSF53474">
    <property type="entry name" value="alpha/beta-Hydrolases"/>
    <property type="match status" value="1"/>
</dbReference>
<feature type="region of interest" description="Disordered" evidence="1">
    <location>
        <begin position="308"/>
        <end position="355"/>
    </location>
</feature>
<organism evidence="2 3">
    <name type="scientific">Lachnellula willkommii</name>
    <dbReference type="NCBI Taxonomy" id="215461"/>
    <lineage>
        <taxon>Eukaryota</taxon>
        <taxon>Fungi</taxon>
        <taxon>Dikarya</taxon>
        <taxon>Ascomycota</taxon>
        <taxon>Pezizomycotina</taxon>
        <taxon>Leotiomycetes</taxon>
        <taxon>Helotiales</taxon>
        <taxon>Lachnaceae</taxon>
        <taxon>Lachnellula</taxon>
    </lineage>
</organism>
<feature type="non-terminal residue" evidence="2">
    <location>
        <position position="1"/>
    </location>
</feature>
<feature type="compositionally biased region" description="Basic and acidic residues" evidence="1">
    <location>
        <begin position="275"/>
        <end position="293"/>
    </location>
</feature>
<feature type="compositionally biased region" description="Polar residues" evidence="1">
    <location>
        <begin position="157"/>
        <end position="166"/>
    </location>
</feature>
<dbReference type="InterPro" id="IPR029058">
    <property type="entry name" value="AB_hydrolase_fold"/>
</dbReference>
<protein>
    <recommendedName>
        <fullName evidence="4">AB hydrolase-1 domain-containing protein</fullName>
    </recommendedName>
</protein>
<dbReference type="PANTHER" id="PTHR42103">
    <property type="entry name" value="ALPHA/BETA-HYDROLASES SUPERFAMILY PROTEIN"/>
    <property type="match status" value="1"/>
</dbReference>